<dbReference type="PANTHER" id="PTHR33392">
    <property type="entry name" value="POLYISOPRENYL-TEICHOIC ACID--PEPTIDOGLYCAN TEICHOIC ACID TRANSFERASE TAGU"/>
    <property type="match status" value="1"/>
</dbReference>
<reference evidence="5 8" key="3">
    <citation type="submission" date="2019-06" db="EMBL/GenBank/DDBJ databases">
        <title>Whole genome shotgun sequence of Brevibacillus reuszeri NBRC 15719.</title>
        <authorList>
            <person name="Hosoyama A."/>
            <person name="Uohara A."/>
            <person name="Ohji S."/>
            <person name="Ichikawa N."/>
        </authorList>
    </citation>
    <scope>NUCLEOTIDE SEQUENCE [LARGE SCALE GENOMIC DNA]</scope>
    <source>
        <strain evidence="5 8">NBRC 15719</strain>
    </source>
</reference>
<dbReference type="EMBL" id="LGIQ01000017">
    <property type="protein sequence ID" value="KNB68627.1"/>
    <property type="molecule type" value="Genomic_DNA"/>
</dbReference>
<dbReference type="PANTHER" id="PTHR33392:SF6">
    <property type="entry name" value="POLYISOPRENYL-TEICHOIC ACID--PEPTIDOGLYCAN TEICHOIC ACID TRANSFERASE TAGU"/>
    <property type="match status" value="1"/>
</dbReference>
<feature type="transmembrane region" description="Helical" evidence="3">
    <location>
        <begin position="6"/>
        <end position="28"/>
    </location>
</feature>
<reference evidence="7" key="1">
    <citation type="submission" date="2015-07" db="EMBL/GenBank/DDBJ databases">
        <title>Genome sequencing project for genomic taxonomy and phylogenomics of Bacillus-like bacteria.</title>
        <authorList>
            <person name="Liu B."/>
            <person name="Wang J."/>
            <person name="Zhu Y."/>
            <person name="Liu G."/>
            <person name="Chen Q."/>
            <person name="Chen Z."/>
            <person name="Lan J."/>
            <person name="Che J."/>
            <person name="Ge C."/>
            <person name="Shi H."/>
            <person name="Pan Z."/>
            <person name="Liu X."/>
        </authorList>
    </citation>
    <scope>NUCLEOTIDE SEQUENCE [LARGE SCALE GENOMIC DNA]</scope>
    <source>
        <strain evidence="7">DSM 9887</strain>
    </source>
</reference>
<protein>
    <recommendedName>
        <fullName evidence="4">Cell envelope-related transcriptional attenuator domain-containing protein</fullName>
    </recommendedName>
</protein>
<keyword evidence="3" id="KW-0812">Transmembrane</keyword>
<dbReference type="InterPro" id="IPR050922">
    <property type="entry name" value="LytR/CpsA/Psr_CW_biosynth"/>
</dbReference>
<reference evidence="6" key="2">
    <citation type="submission" date="2015-07" db="EMBL/GenBank/DDBJ databases">
        <title>MeaNS - Measles Nucleotide Surveillance Program.</title>
        <authorList>
            <person name="Tran T."/>
            <person name="Druce J."/>
        </authorList>
    </citation>
    <scope>NUCLEOTIDE SEQUENCE</scope>
    <source>
        <strain evidence="6">DSM 9887</strain>
    </source>
</reference>
<feature type="region of interest" description="Disordered" evidence="2">
    <location>
        <begin position="47"/>
        <end position="71"/>
    </location>
</feature>
<feature type="domain" description="Cell envelope-related transcriptional attenuator" evidence="4">
    <location>
        <begin position="96"/>
        <end position="239"/>
    </location>
</feature>
<proteinExistence type="inferred from homology"/>
<organism evidence="6 7">
    <name type="scientific">Brevibacillus reuszeri</name>
    <dbReference type="NCBI Taxonomy" id="54915"/>
    <lineage>
        <taxon>Bacteria</taxon>
        <taxon>Bacillati</taxon>
        <taxon>Bacillota</taxon>
        <taxon>Bacilli</taxon>
        <taxon>Bacillales</taxon>
        <taxon>Paenibacillaceae</taxon>
        <taxon>Brevibacillus</taxon>
    </lineage>
</organism>
<dbReference type="NCBIfam" id="TIGR00350">
    <property type="entry name" value="lytR_cpsA_psr"/>
    <property type="match status" value="1"/>
</dbReference>
<feature type="compositionally biased region" description="Polar residues" evidence="2">
    <location>
        <begin position="47"/>
        <end position="58"/>
    </location>
</feature>
<dbReference type="Proteomes" id="UP000319578">
    <property type="component" value="Unassembled WGS sequence"/>
</dbReference>
<dbReference type="PATRIC" id="fig|54915.3.peg.530"/>
<evidence type="ECO:0000313" key="5">
    <source>
        <dbReference type="EMBL" id="GED69129.1"/>
    </source>
</evidence>
<dbReference type="STRING" id="54915.ADS79_32160"/>
<evidence type="ECO:0000259" key="4">
    <source>
        <dbReference type="Pfam" id="PF03816"/>
    </source>
</evidence>
<name>A0A0K9YIV8_9BACL</name>
<dbReference type="Pfam" id="PF03816">
    <property type="entry name" value="LytR_cpsA_psr"/>
    <property type="match status" value="1"/>
</dbReference>
<evidence type="ECO:0000256" key="3">
    <source>
        <dbReference type="SAM" id="Phobius"/>
    </source>
</evidence>
<dbReference type="InterPro" id="IPR004474">
    <property type="entry name" value="LytR_CpsA_psr"/>
</dbReference>
<dbReference type="AlphaFoldDB" id="A0A0K9YIV8"/>
<keyword evidence="8" id="KW-1185">Reference proteome</keyword>
<comment type="caution">
    <text evidence="6">The sequence shown here is derived from an EMBL/GenBank/DDBJ whole genome shotgun (WGS) entry which is preliminary data.</text>
</comment>
<evidence type="ECO:0000256" key="1">
    <source>
        <dbReference type="ARBA" id="ARBA00006068"/>
    </source>
</evidence>
<accession>A0A0K9YIV8</accession>
<sequence>MKRYVYVLLIVVLIVCSAMTIFFFQLYANVKATASMIYEPLPPVEAQETTTLSSQAQEQDPPPAQRPVPEAHSAIEKKPLTLLLFGVDKREGDVGRSDTLILLTINPEKKQTLMMSIPRDTRTQIVGRKQPDKINHAYHAGGIAATVRTVEQFLDIPIDYYVKVEMEGFSNIIDSLGGVTVDNTFAFDYEGYQFPKGSSHMDGEKALAYVRMRYDDPEGDFGRNKRQQQVIRDLMDKAKGISTVSKLDDLLAVVGSSFKTNLTFENMKELMLDYKSSLEQIETTRVSGEGGKINGIYYYLVSNQERLRIKKQVEEFKKPVTSDVVVASEKP</sequence>
<gene>
    <name evidence="6" type="ORF">ADS79_32160</name>
    <name evidence="5" type="ORF">BRE01_28310</name>
</gene>
<keyword evidence="3" id="KW-1133">Transmembrane helix</keyword>
<evidence type="ECO:0000313" key="7">
    <source>
        <dbReference type="Proteomes" id="UP000036834"/>
    </source>
</evidence>
<dbReference type="Proteomes" id="UP000036834">
    <property type="component" value="Unassembled WGS sequence"/>
</dbReference>
<evidence type="ECO:0000313" key="8">
    <source>
        <dbReference type="Proteomes" id="UP000319578"/>
    </source>
</evidence>
<dbReference type="Gene3D" id="3.40.630.190">
    <property type="entry name" value="LCP protein"/>
    <property type="match status" value="1"/>
</dbReference>
<dbReference type="RefSeq" id="WP_049742558.1">
    <property type="nucleotide sequence ID" value="NZ_BJON01000010.1"/>
</dbReference>
<keyword evidence="3" id="KW-0472">Membrane</keyword>
<evidence type="ECO:0000313" key="6">
    <source>
        <dbReference type="EMBL" id="KNB68627.1"/>
    </source>
</evidence>
<dbReference type="EMBL" id="BJON01000010">
    <property type="protein sequence ID" value="GED69129.1"/>
    <property type="molecule type" value="Genomic_DNA"/>
</dbReference>
<comment type="similarity">
    <text evidence="1">Belongs to the LytR/CpsA/Psr (LCP) family.</text>
</comment>
<evidence type="ECO:0000256" key="2">
    <source>
        <dbReference type="SAM" id="MobiDB-lite"/>
    </source>
</evidence>